<name>A0A8C6SF49_9GOBI</name>
<feature type="domain" description="SUEL-type lectin" evidence="4">
    <location>
        <begin position="43"/>
        <end position="110"/>
    </location>
</feature>
<reference evidence="5" key="1">
    <citation type="submission" date="2025-08" db="UniProtKB">
        <authorList>
            <consortium name="Ensembl"/>
        </authorList>
    </citation>
    <scope>IDENTIFICATION</scope>
</reference>
<evidence type="ECO:0000259" key="4">
    <source>
        <dbReference type="Pfam" id="PF02140"/>
    </source>
</evidence>
<dbReference type="GO" id="GO:0030246">
    <property type="term" value="F:carbohydrate binding"/>
    <property type="evidence" value="ECO:0007669"/>
    <property type="project" value="UniProtKB-KW"/>
</dbReference>
<dbReference type="Gene3D" id="2.60.120.740">
    <property type="match status" value="2"/>
</dbReference>
<evidence type="ECO:0000256" key="1">
    <source>
        <dbReference type="ARBA" id="ARBA00022734"/>
    </source>
</evidence>
<accession>A0A8C6SF49</accession>
<feature type="chain" id="PRO_5034844278" description="SUEL-type lectin domain-containing protein" evidence="3">
    <location>
        <begin position="22"/>
        <end position="188"/>
    </location>
</feature>
<keyword evidence="3" id="KW-0732">Signal</keyword>
<feature type="signal peptide" evidence="3">
    <location>
        <begin position="1"/>
        <end position="21"/>
    </location>
</feature>
<evidence type="ECO:0000313" key="6">
    <source>
        <dbReference type="Proteomes" id="UP000694523"/>
    </source>
</evidence>
<keyword evidence="6" id="KW-1185">Reference proteome</keyword>
<dbReference type="InterPro" id="IPR000922">
    <property type="entry name" value="Lectin_gal-bd_dom"/>
</dbReference>
<dbReference type="Pfam" id="PF02140">
    <property type="entry name" value="SUEL_Lectin"/>
    <property type="match status" value="2"/>
</dbReference>
<evidence type="ECO:0000313" key="5">
    <source>
        <dbReference type="Ensembl" id="ENSNMLP00000005285.1"/>
    </source>
</evidence>
<evidence type="ECO:0000256" key="3">
    <source>
        <dbReference type="SAM" id="SignalP"/>
    </source>
</evidence>
<feature type="domain" description="SUEL-type lectin" evidence="4">
    <location>
        <begin position="112"/>
        <end position="182"/>
    </location>
</feature>
<keyword evidence="2" id="KW-0677">Repeat</keyword>
<dbReference type="InterPro" id="IPR043159">
    <property type="entry name" value="Lectin_gal-bd_sf"/>
</dbReference>
<protein>
    <recommendedName>
        <fullName evidence="4">SUEL-type lectin domain-containing protein</fullName>
    </recommendedName>
</protein>
<evidence type="ECO:0000256" key="2">
    <source>
        <dbReference type="ARBA" id="ARBA00022737"/>
    </source>
</evidence>
<dbReference type="PANTHER" id="PTHR46780">
    <property type="entry name" value="PROTEIN EVA-1"/>
    <property type="match status" value="1"/>
</dbReference>
<sequence>MGYHGNIVSRVLLSMCGVLQQFQLGSWLLQTCETNTYLLMESGVISVDSAFYGRADDTTCAGGKPQMLYSCLINVVFRCNGKEWCEMNGNVFTEDPCSDTFKYMKTTYSCDGKVIHVLGADFGRRDHTTCAFRRNSTSFLTHGSCCLCRCDGKSSCEMRAAELVVGESCVDTSLYLEYSYTCNGKTSL</sequence>
<dbReference type="AlphaFoldDB" id="A0A8C6SF49"/>
<organism evidence="5 6">
    <name type="scientific">Neogobius melanostomus</name>
    <name type="common">round goby</name>
    <dbReference type="NCBI Taxonomy" id="47308"/>
    <lineage>
        <taxon>Eukaryota</taxon>
        <taxon>Metazoa</taxon>
        <taxon>Chordata</taxon>
        <taxon>Craniata</taxon>
        <taxon>Vertebrata</taxon>
        <taxon>Euteleostomi</taxon>
        <taxon>Actinopterygii</taxon>
        <taxon>Neopterygii</taxon>
        <taxon>Teleostei</taxon>
        <taxon>Neoteleostei</taxon>
        <taxon>Acanthomorphata</taxon>
        <taxon>Gobiaria</taxon>
        <taxon>Gobiiformes</taxon>
        <taxon>Gobioidei</taxon>
        <taxon>Gobiidae</taxon>
        <taxon>Benthophilinae</taxon>
        <taxon>Neogobiini</taxon>
        <taxon>Neogobius</taxon>
    </lineage>
</organism>
<keyword evidence="1" id="KW-0430">Lectin</keyword>
<dbReference type="Proteomes" id="UP000694523">
    <property type="component" value="Unplaced"/>
</dbReference>
<proteinExistence type="predicted"/>
<dbReference type="Ensembl" id="ENSNMLT00000006075.1">
    <property type="protein sequence ID" value="ENSNMLP00000005285.1"/>
    <property type="gene ID" value="ENSNMLG00000003868.1"/>
</dbReference>
<reference evidence="5" key="2">
    <citation type="submission" date="2025-09" db="UniProtKB">
        <authorList>
            <consortium name="Ensembl"/>
        </authorList>
    </citation>
    <scope>IDENTIFICATION</scope>
</reference>